<dbReference type="PANTHER" id="PTHR31936">
    <property type="entry name" value="PROTEIN CBG18744"/>
    <property type="match status" value="1"/>
</dbReference>
<dbReference type="InterPro" id="IPR000884">
    <property type="entry name" value="TSP1_rpt"/>
</dbReference>
<dbReference type="PANTHER" id="PTHR31936:SF5">
    <property type="entry name" value="VENOM PROTEIN"/>
    <property type="match status" value="1"/>
</dbReference>
<dbReference type="PRINTS" id="PR01217">
    <property type="entry name" value="PRICHEXTENSN"/>
</dbReference>
<name>A0AAD4R2W0_9BILA</name>
<accession>A0AAD4R2W0</accession>
<feature type="region of interest" description="Disordered" evidence="1">
    <location>
        <begin position="149"/>
        <end position="305"/>
    </location>
</feature>
<feature type="compositionally biased region" description="Low complexity" evidence="1">
    <location>
        <begin position="267"/>
        <end position="276"/>
    </location>
</feature>
<evidence type="ECO:0000256" key="1">
    <source>
        <dbReference type="SAM" id="MobiDB-lite"/>
    </source>
</evidence>
<dbReference type="Gene3D" id="2.20.100.10">
    <property type="entry name" value="Thrombospondin type-1 (TSP1) repeat"/>
    <property type="match status" value="3"/>
</dbReference>
<sequence>MKQFKVFRAFILSELLIILIGSITLQAIKAESYTAMDAQSLFNNPWSAENFLRRFKRHCTWCTPPTNSETDSPGTLKCTEEIVNSCTQQTCTCEGTETTSWTLISITYLEGGYAEVIDQQTGPDGAQVILNCDHNGKWAYNSEEVQESLGCKAPTTKPSTAPTTKPSTAPTTKPSTAPSTKPSTDPTTKPSTAPTTKPSTAPSTKPSTAPTTKPSTAPTTKPSTAPTPTTARPSTAPPTTAPPSTAPPTTAPTIATTTEEPCDDETTAPPSTARPSTAPPSTHPPSTSRPSTVPPTTTPKPSTPPDYGDCCPDNGVWSAWTPVIPCTDSCGSCAQTVRRRTCLSEAWGCPCVGNYTLAENCTWSPWGSWSACSGASCGECGTTKRTRTCDSERISGCKCYGPDEETKPCKVVGIWGPWKQPSQCTDHCGGVGNMTRTRMCTTENACPCIGDTSQTLPCGFSPCQPPREPCQNGYDLMYSNGCSVCGPFPFEDPEPEPWQIECDNQCPSSTTAQPPQHNPPQSPSTSAPATTIAPATTKKACPPGGEWGDWCAPSTCTDSCGLCGTSTQTRECKSEAYGCPCEGPSTQTSSCNSTPCAYPRNSCCGTAKAKSQNGQIVCC</sequence>
<feature type="compositionally biased region" description="Pro residues" evidence="1">
    <location>
        <begin position="292"/>
        <end position="304"/>
    </location>
</feature>
<dbReference type="Pfam" id="PF00090">
    <property type="entry name" value="TSP_1"/>
    <property type="match status" value="2"/>
</dbReference>
<reference evidence="2" key="1">
    <citation type="submission" date="2022-01" db="EMBL/GenBank/DDBJ databases">
        <title>Genome Sequence Resource for Two Populations of Ditylenchus destructor, the Migratory Endoparasitic Phytonematode.</title>
        <authorList>
            <person name="Zhang H."/>
            <person name="Lin R."/>
            <person name="Xie B."/>
        </authorList>
    </citation>
    <scope>NUCLEOTIDE SEQUENCE</scope>
    <source>
        <strain evidence="2">BazhouSP</strain>
    </source>
</reference>
<dbReference type="SUPFAM" id="SSF82895">
    <property type="entry name" value="TSP-1 type 1 repeat"/>
    <property type="match status" value="2"/>
</dbReference>
<dbReference type="SMART" id="SM00209">
    <property type="entry name" value="TSP1"/>
    <property type="match status" value="3"/>
</dbReference>
<dbReference type="Proteomes" id="UP001201812">
    <property type="component" value="Unassembled WGS sequence"/>
</dbReference>
<gene>
    <name evidence="2" type="ORF">DdX_09742</name>
</gene>
<evidence type="ECO:0000313" key="3">
    <source>
        <dbReference type="Proteomes" id="UP001201812"/>
    </source>
</evidence>
<feature type="compositionally biased region" description="Pro residues" evidence="1">
    <location>
        <begin position="235"/>
        <end position="250"/>
    </location>
</feature>
<feature type="compositionally biased region" description="Low complexity" evidence="1">
    <location>
        <begin position="152"/>
        <end position="234"/>
    </location>
</feature>
<dbReference type="PROSITE" id="PS50092">
    <property type="entry name" value="TSP1"/>
    <property type="match status" value="4"/>
</dbReference>
<comment type="caution">
    <text evidence="2">The sequence shown here is derived from an EMBL/GenBank/DDBJ whole genome shotgun (WGS) entry which is preliminary data.</text>
</comment>
<organism evidence="2 3">
    <name type="scientific">Ditylenchus destructor</name>
    <dbReference type="NCBI Taxonomy" id="166010"/>
    <lineage>
        <taxon>Eukaryota</taxon>
        <taxon>Metazoa</taxon>
        <taxon>Ecdysozoa</taxon>
        <taxon>Nematoda</taxon>
        <taxon>Chromadorea</taxon>
        <taxon>Rhabditida</taxon>
        <taxon>Tylenchina</taxon>
        <taxon>Tylenchomorpha</taxon>
        <taxon>Sphaerularioidea</taxon>
        <taxon>Anguinidae</taxon>
        <taxon>Anguininae</taxon>
        <taxon>Ditylenchus</taxon>
    </lineage>
</organism>
<feature type="region of interest" description="Disordered" evidence="1">
    <location>
        <begin position="506"/>
        <end position="530"/>
    </location>
</feature>
<dbReference type="AlphaFoldDB" id="A0AAD4R2W0"/>
<dbReference type="EMBL" id="JAKKPZ010000019">
    <property type="protein sequence ID" value="KAI1712198.1"/>
    <property type="molecule type" value="Genomic_DNA"/>
</dbReference>
<dbReference type="InterPro" id="IPR036383">
    <property type="entry name" value="TSP1_rpt_sf"/>
</dbReference>
<evidence type="ECO:0000313" key="2">
    <source>
        <dbReference type="EMBL" id="KAI1712198.1"/>
    </source>
</evidence>
<proteinExistence type="predicted"/>
<keyword evidence="3" id="KW-1185">Reference proteome</keyword>
<protein>
    <submittedName>
        <fullName evidence="2">Thrombospondin type 1 domain-containing protein</fullName>
    </submittedName>
</protein>